<evidence type="ECO:0000256" key="1">
    <source>
        <dbReference type="SAM" id="Phobius"/>
    </source>
</evidence>
<dbReference type="Pfam" id="PF04773">
    <property type="entry name" value="FecR"/>
    <property type="match status" value="1"/>
</dbReference>
<dbReference type="EMBL" id="VUOC01000004">
    <property type="protein sequence ID" value="KAA2240756.1"/>
    <property type="molecule type" value="Genomic_DNA"/>
</dbReference>
<dbReference type="Gene3D" id="2.60.120.1440">
    <property type="match status" value="1"/>
</dbReference>
<dbReference type="RefSeq" id="WP_149841934.1">
    <property type="nucleotide sequence ID" value="NZ_VUOC01000004.1"/>
</dbReference>
<evidence type="ECO:0000313" key="5">
    <source>
        <dbReference type="Proteomes" id="UP000324611"/>
    </source>
</evidence>
<protein>
    <submittedName>
        <fullName evidence="4">FecR family protein</fullName>
    </submittedName>
</protein>
<accession>A0A5B2VQU0</accession>
<dbReference type="PANTHER" id="PTHR30273:SF2">
    <property type="entry name" value="PROTEIN FECR"/>
    <property type="match status" value="1"/>
</dbReference>
<reference evidence="4 5" key="2">
    <citation type="submission" date="2019-09" db="EMBL/GenBank/DDBJ databases">
        <authorList>
            <person name="Jin C."/>
        </authorList>
    </citation>
    <scope>NUCLEOTIDE SEQUENCE [LARGE SCALE GENOMIC DNA]</scope>
    <source>
        <strain evidence="4 5">BN140078</strain>
    </source>
</reference>
<dbReference type="Pfam" id="PF16344">
    <property type="entry name" value="FecR_C"/>
    <property type="match status" value="1"/>
</dbReference>
<comment type="caution">
    <text evidence="4">The sequence shown here is derived from an EMBL/GenBank/DDBJ whole genome shotgun (WGS) entry which is preliminary data.</text>
</comment>
<feature type="domain" description="FecR protein" evidence="2">
    <location>
        <begin position="183"/>
        <end position="284"/>
    </location>
</feature>
<dbReference type="GO" id="GO:0016989">
    <property type="term" value="F:sigma factor antagonist activity"/>
    <property type="evidence" value="ECO:0007669"/>
    <property type="project" value="TreeGrafter"/>
</dbReference>
<evidence type="ECO:0000259" key="2">
    <source>
        <dbReference type="Pfam" id="PF04773"/>
    </source>
</evidence>
<keyword evidence="5" id="KW-1185">Reference proteome</keyword>
<evidence type="ECO:0000313" key="4">
    <source>
        <dbReference type="EMBL" id="KAA2240756.1"/>
    </source>
</evidence>
<dbReference type="AlphaFoldDB" id="A0A5B2VQU0"/>
<dbReference type="Gene3D" id="3.55.50.30">
    <property type="match status" value="1"/>
</dbReference>
<keyword evidence="1" id="KW-0472">Membrane</keyword>
<feature type="domain" description="Protein FecR C-terminal" evidence="3">
    <location>
        <begin position="327"/>
        <end position="393"/>
    </location>
</feature>
<dbReference type="Proteomes" id="UP000324611">
    <property type="component" value="Unassembled WGS sequence"/>
</dbReference>
<dbReference type="PANTHER" id="PTHR30273">
    <property type="entry name" value="PERIPLASMIC SIGNAL SENSOR AND SIGMA FACTOR ACTIVATOR FECR-RELATED"/>
    <property type="match status" value="1"/>
</dbReference>
<evidence type="ECO:0000259" key="3">
    <source>
        <dbReference type="Pfam" id="PF16344"/>
    </source>
</evidence>
<proteinExistence type="predicted"/>
<name>A0A5B2VQU0_9BACT</name>
<dbReference type="InterPro" id="IPR006860">
    <property type="entry name" value="FecR"/>
</dbReference>
<organism evidence="4 5">
    <name type="scientific">Chitinophaga agrisoli</name>
    <dbReference type="NCBI Taxonomy" id="2607653"/>
    <lineage>
        <taxon>Bacteria</taxon>
        <taxon>Pseudomonadati</taxon>
        <taxon>Bacteroidota</taxon>
        <taxon>Chitinophagia</taxon>
        <taxon>Chitinophagales</taxon>
        <taxon>Chitinophagaceae</taxon>
        <taxon>Chitinophaga</taxon>
    </lineage>
</organism>
<dbReference type="InterPro" id="IPR012373">
    <property type="entry name" value="Ferrdict_sens_TM"/>
</dbReference>
<sequence>MTTEQARQLFRQYLDDTISPDDYLQFRIWAADPANQPAFDEMILQAMQHLPAGGAEHLHLDTLYNELLQREEMQDLAILPPARPMWRNWWAAAAVLAGLLVAGTYLLLERIPKADIAAVPSPISTDIAPGVNKATLTLADGSTVTLDSAESRTIQQGGAAISQHKGQLLYAAGHTGPDSYNILATPAGGQFRVTLPDGSKVWLNSASSLRYPIAFKGAERIVELKGQGYFEIAKDARRPFKVRVPARQNGKDYMEVQVLGTRFDIMAYTDEQHIHTTLLEGAVRVQQGATNATLSPGQQAVLGYTDHALTVQMADVNQVIAWKTGFFEFANTDLAAIMRQIARWYDVEVEYRNTHSKERFLGRIGRDQPLSGILHLLEENGVRFTVEGKKVIVQ</sequence>
<keyword evidence="1" id="KW-0812">Transmembrane</keyword>
<feature type="transmembrane region" description="Helical" evidence="1">
    <location>
        <begin position="89"/>
        <end position="108"/>
    </location>
</feature>
<keyword evidence="1" id="KW-1133">Transmembrane helix</keyword>
<gene>
    <name evidence="4" type="ORF">F0L74_31970</name>
</gene>
<dbReference type="InterPro" id="IPR032508">
    <property type="entry name" value="FecR_C"/>
</dbReference>
<reference evidence="4 5" key="1">
    <citation type="submission" date="2019-09" db="EMBL/GenBank/DDBJ databases">
        <title>Chitinophaga ginsengihumi sp. nov., isolated from soil of ginseng rhizosphere.</title>
        <authorList>
            <person name="Lee J."/>
        </authorList>
    </citation>
    <scope>NUCLEOTIDE SEQUENCE [LARGE SCALE GENOMIC DNA]</scope>
    <source>
        <strain evidence="4 5">BN140078</strain>
    </source>
</reference>